<dbReference type="KEGG" id="sli:Slin_0561"/>
<gene>
    <name evidence="1" type="ordered locus">Slin_0561</name>
</gene>
<organism evidence="1 2">
    <name type="scientific">Spirosoma linguale (strain ATCC 33905 / DSM 74 / LMG 10896 / Claus 1)</name>
    <dbReference type="NCBI Taxonomy" id="504472"/>
    <lineage>
        <taxon>Bacteria</taxon>
        <taxon>Pseudomonadati</taxon>
        <taxon>Bacteroidota</taxon>
        <taxon>Cytophagia</taxon>
        <taxon>Cytophagales</taxon>
        <taxon>Cytophagaceae</taxon>
        <taxon>Spirosoma</taxon>
    </lineage>
</organism>
<dbReference type="EMBL" id="CP001769">
    <property type="protein sequence ID" value="ADB36625.1"/>
    <property type="molecule type" value="Genomic_DNA"/>
</dbReference>
<reference evidence="1 2" key="1">
    <citation type="journal article" date="2010" name="Stand. Genomic Sci.">
        <title>Complete genome sequence of Spirosoma linguale type strain (1).</title>
        <authorList>
            <person name="Lail K."/>
            <person name="Sikorski J."/>
            <person name="Saunders E."/>
            <person name="Lapidus A."/>
            <person name="Glavina Del Rio T."/>
            <person name="Copeland A."/>
            <person name="Tice H."/>
            <person name="Cheng J.-F."/>
            <person name="Lucas S."/>
            <person name="Nolan M."/>
            <person name="Bruce D."/>
            <person name="Goodwin L."/>
            <person name="Pitluck S."/>
            <person name="Ivanova N."/>
            <person name="Mavromatis K."/>
            <person name="Ovchinnikova G."/>
            <person name="Pati A."/>
            <person name="Chen A."/>
            <person name="Palaniappan K."/>
            <person name="Land M."/>
            <person name="Hauser L."/>
            <person name="Chang Y.-J."/>
            <person name="Jeffries C.D."/>
            <person name="Chain P."/>
            <person name="Brettin T."/>
            <person name="Detter J.C."/>
            <person name="Schuetze A."/>
            <person name="Rohde M."/>
            <person name="Tindall B.J."/>
            <person name="Goeker M."/>
            <person name="Bristow J."/>
            <person name="Eisen J.A."/>
            <person name="Markowitz V."/>
            <person name="Hugenholtz P."/>
            <person name="Kyrpides N.C."/>
            <person name="Klenk H.-P."/>
            <person name="Chen F."/>
        </authorList>
    </citation>
    <scope>NUCLEOTIDE SEQUENCE [LARGE SCALE GENOMIC DNA]</scope>
    <source>
        <strain evidence="2">ATCC 33905 / DSM 74 / LMG 10896 / Claus 1</strain>
    </source>
</reference>
<accession>D2QFE8</accession>
<evidence type="ECO:0000313" key="1">
    <source>
        <dbReference type="EMBL" id="ADB36625.1"/>
    </source>
</evidence>
<dbReference type="HOGENOM" id="CLU_3405539_0_0_10"/>
<name>D2QFE8_SPILD</name>
<dbReference type="AlphaFoldDB" id="D2QFE8"/>
<sequence>MKGGEGLEKENSVRAASERSVAVLKKVVYS</sequence>
<protein>
    <submittedName>
        <fullName evidence="1">Uncharacterized protein</fullName>
    </submittedName>
</protein>
<proteinExistence type="predicted"/>
<dbReference type="Proteomes" id="UP000002028">
    <property type="component" value="Chromosome"/>
</dbReference>
<evidence type="ECO:0000313" key="2">
    <source>
        <dbReference type="Proteomes" id="UP000002028"/>
    </source>
</evidence>
<keyword evidence="2" id="KW-1185">Reference proteome</keyword>